<evidence type="ECO:0000259" key="2">
    <source>
        <dbReference type="Pfam" id="PF20150"/>
    </source>
</evidence>
<dbReference type="Pfam" id="PF20150">
    <property type="entry name" value="2EXR"/>
    <property type="match status" value="1"/>
</dbReference>
<sequence length="325" mass="37626">MSSPTFHPFPRLPTEIQLQIWGVACISSTISRDAYNEQPCLHYVNVDTYKTKERDQLNIRAIDNQRAPLFDGQNPINNRSAYMWDGGLWMAFKQSHEVTTKQSYPIWARLRKNEYYPGRPAILATRDARDPHKYMVFPRLDIFCIRTADWKSLPHHVACCKTGLPSFDPLSSSVVTVDRLAIEFDSSWIIDFPETLEELKGENSARGLVTTWIEGVDIRPVSPGLFLIDKGTILVQKTGTWRPVYHDCDGMYTQMHLRRYNDAIDKFIEAFWSLLSTEKYGDLYAHDNPDSHDEELRPTHPRENQCSRSLRVRKSQGSQLDRCLQ</sequence>
<dbReference type="EMBL" id="JAGMUX010000017">
    <property type="protein sequence ID" value="KAH7235010.1"/>
    <property type="molecule type" value="Genomic_DNA"/>
</dbReference>
<dbReference type="AlphaFoldDB" id="A0A9P9GAG6"/>
<comment type="caution">
    <text evidence="3">The sequence shown here is derived from an EMBL/GenBank/DDBJ whole genome shotgun (WGS) entry which is preliminary data.</text>
</comment>
<name>A0A9P9GAG6_FUSRE</name>
<dbReference type="Proteomes" id="UP000720189">
    <property type="component" value="Unassembled WGS sequence"/>
</dbReference>
<accession>A0A9P9GAG6</accession>
<dbReference type="OrthoDB" id="3596450at2759"/>
<proteinExistence type="predicted"/>
<feature type="domain" description="2EXR" evidence="2">
    <location>
        <begin position="6"/>
        <end position="54"/>
    </location>
</feature>
<evidence type="ECO:0000313" key="3">
    <source>
        <dbReference type="EMBL" id="KAH7235010.1"/>
    </source>
</evidence>
<dbReference type="RefSeq" id="XP_046044775.1">
    <property type="nucleotide sequence ID" value="XM_046190673.1"/>
</dbReference>
<protein>
    <recommendedName>
        <fullName evidence="2">2EXR domain-containing protein</fullName>
    </recommendedName>
</protein>
<keyword evidence="4" id="KW-1185">Reference proteome</keyword>
<dbReference type="InterPro" id="IPR045518">
    <property type="entry name" value="2EXR"/>
</dbReference>
<reference evidence="3" key="1">
    <citation type="journal article" date="2021" name="Nat. Commun.">
        <title>Genetic determinants of endophytism in the Arabidopsis root mycobiome.</title>
        <authorList>
            <person name="Mesny F."/>
            <person name="Miyauchi S."/>
            <person name="Thiergart T."/>
            <person name="Pickel B."/>
            <person name="Atanasova L."/>
            <person name="Karlsson M."/>
            <person name="Huettel B."/>
            <person name="Barry K.W."/>
            <person name="Haridas S."/>
            <person name="Chen C."/>
            <person name="Bauer D."/>
            <person name="Andreopoulos W."/>
            <person name="Pangilinan J."/>
            <person name="LaButti K."/>
            <person name="Riley R."/>
            <person name="Lipzen A."/>
            <person name="Clum A."/>
            <person name="Drula E."/>
            <person name="Henrissat B."/>
            <person name="Kohler A."/>
            <person name="Grigoriev I.V."/>
            <person name="Martin F.M."/>
            <person name="Hacquard S."/>
        </authorList>
    </citation>
    <scope>NUCLEOTIDE SEQUENCE</scope>
    <source>
        <strain evidence="3">MPI-CAGE-AT-0023</strain>
    </source>
</reference>
<feature type="region of interest" description="Disordered" evidence="1">
    <location>
        <begin position="286"/>
        <end position="325"/>
    </location>
</feature>
<organism evidence="3 4">
    <name type="scientific">Fusarium redolens</name>
    <dbReference type="NCBI Taxonomy" id="48865"/>
    <lineage>
        <taxon>Eukaryota</taxon>
        <taxon>Fungi</taxon>
        <taxon>Dikarya</taxon>
        <taxon>Ascomycota</taxon>
        <taxon>Pezizomycotina</taxon>
        <taxon>Sordariomycetes</taxon>
        <taxon>Hypocreomycetidae</taxon>
        <taxon>Hypocreales</taxon>
        <taxon>Nectriaceae</taxon>
        <taxon>Fusarium</taxon>
        <taxon>Fusarium redolens species complex</taxon>
    </lineage>
</organism>
<evidence type="ECO:0000313" key="4">
    <source>
        <dbReference type="Proteomes" id="UP000720189"/>
    </source>
</evidence>
<feature type="compositionally biased region" description="Basic and acidic residues" evidence="1">
    <location>
        <begin position="286"/>
        <end position="305"/>
    </location>
</feature>
<evidence type="ECO:0000256" key="1">
    <source>
        <dbReference type="SAM" id="MobiDB-lite"/>
    </source>
</evidence>
<dbReference type="GeneID" id="70220627"/>
<gene>
    <name evidence="3" type="ORF">BKA55DRAFT_544194</name>
</gene>